<feature type="signal peptide" evidence="10">
    <location>
        <begin position="1"/>
        <end position="31"/>
    </location>
</feature>
<dbReference type="Proteomes" id="UP001190700">
    <property type="component" value="Unassembled WGS sequence"/>
</dbReference>
<keyword evidence="3 10" id="KW-0732">Signal</keyword>
<feature type="chain" id="PRO_5042272172" evidence="10">
    <location>
        <begin position="32"/>
        <end position="162"/>
    </location>
</feature>
<comment type="subcellular location">
    <subcellularLocation>
        <location evidence="1">Endoplasmic reticulum lumen</location>
    </subcellularLocation>
</comment>
<dbReference type="PRINTS" id="PR00655">
    <property type="entry name" value="AUXINBINDNGP"/>
</dbReference>
<keyword evidence="8" id="KW-0927">Auxin signaling pathway</keyword>
<evidence type="ECO:0000256" key="10">
    <source>
        <dbReference type="SAM" id="SignalP"/>
    </source>
</evidence>
<dbReference type="GO" id="GO:0046872">
    <property type="term" value="F:metal ion binding"/>
    <property type="evidence" value="ECO:0007669"/>
    <property type="project" value="UniProtKB-KW"/>
</dbReference>
<dbReference type="SUPFAM" id="SSF51182">
    <property type="entry name" value="RmlC-like cupins"/>
    <property type="match status" value="1"/>
</dbReference>
<dbReference type="GO" id="GO:0010011">
    <property type="term" value="F:auxin binding"/>
    <property type="evidence" value="ECO:0007669"/>
    <property type="project" value="InterPro"/>
</dbReference>
<dbReference type="InterPro" id="IPR011051">
    <property type="entry name" value="RmlC_Cupin_sf"/>
</dbReference>
<dbReference type="GO" id="GO:0032877">
    <property type="term" value="P:positive regulation of DNA endoreduplication"/>
    <property type="evidence" value="ECO:0007669"/>
    <property type="project" value="TreeGrafter"/>
</dbReference>
<sequence>MYLARSPYRNLVLQIWSCLCIITIALRTADCVSEGQFHPSCEHPSPDRPWAQSFPDAQDYGRGGLSHVTLHGAVHHGAREIEVWQQAFTADLRTPIHRHDCEEVFVVLNGYGTIFTRRAVCSYLCTRRRYDEEKFLVVIEAQLRYARGMELCRDDGSHGTIG</sequence>
<name>A0AAE0L2H0_9CHLO</name>
<organism evidence="11 12">
    <name type="scientific">Cymbomonas tetramitiformis</name>
    <dbReference type="NCBI Taxonomy" id="36881"/>
    <lineage>
        <taxon>Eukaryota</taxon>
        <taxon>Viridiplantae</taxon>
        <taxon>Chlorophyta</taxon>
        <taxon>Pyramimonadophyceae</taxon>
        <taxon>Pyramimonadales</taxon>
        <taxon>Pyramimonadaceae</taxon>
        <taxon>Cymbomonas</taxon>
    </lineage>
</organism>
<dbReference type="InterPro" id="IPR000526">
    <property type="entry name" value="Auxin-bd"/>
</dbReference>
<feature type="binding site" evidence="9">
    <location>
        <position position="103"/>
    </location>
    <ligand>
        <name>Zn(2+)</name>
        <dbReference type="ChEBI" id="CHEBI:29105"/>
    </ligand>
</feature>
<dbReference type="InterPro" id="IPR014710">
    <property type="entry name" value="RmlC-like_jellyroll"/>
</dbReference>
<dbReference type="Pfam" id="PF02041">
    <property type="entry name" value="Auxin_BP"/>
    <property type="match status" value="1"/>
</dbReference>
<evidence type="ECO:0000256" key="3">
    <source>
        <dbReference type="ARBA" id="ARBA00022729"/>
    </source>
</evidence>
<evidence type="ECO:0000256" key="7">
    <source>
        <dbReference type="ARBA" id="ARBA00023180"/>
    </source>
</evidence>
<dbReference type="PANTHER" id="PTHR37236:SF1">
    <property type="entry name" value="AUXIN-BINDING PROTEIN 1"/>
    <property type="match status" value="1"/>
</dbReference>
<dbReference type="GO" id="GO:0000911">
    <property type="term" value="P:cytokinesis by cell plate formation"/>
    <property type="evidence" value="ECO:0007669"/>
    <property type="project" value="TreeGrafter"/>
</dbReference>
<gene>
    <name evidence="11" type="ORF">CYMTET_21954</name>
</gene>
<feature type="binding site" evidence="9">
    <location>
        <position position="99"/>
    </location>
    <ligand>
        <name>Zn(2+)</name>
        <dbReference type="ChEBI" id="CHEBI:29105"/>
    </ligand>
</feature>
<dbReference type="Gene3D" id="2.60.120.10">
    <property type="entry name" value="Jelly Rolls"/>
    <property type="match status" value="1"/>
</dbReference>
<keyword evidence="6" id="KW-0675">Receptor</keyword>
<accession>A0AAE0L2H0</accession>
<evidence type="ECO:0000256" key="8">
    <source>
        <dbReference type="ARBA" id="ARBA00023294"/>
    </source>
</evidence>
<evidence type="ECO:0000256" key="4">
    <source>
        <dbReference type="ARBA" id="ARBA00022824"/>
    </source>
</evidence>
<keyword evidence="2 9" id="KW-0479">Metal-binding</keyword>
<comment type="caution">
    <text evidence="11">The sequence shown here is derived from an EMBL/GenBank/DDBJ whole genome shotgun (WGS) entry which is preliminary data.</text>
</comment>
<keyword evidence="4" id="KW-0256">Endoplasmic reticulum</keyword>
<dbReference type="GO" id="GO:0051781">
    <property type="term" value="P:positive regulation of cell division"/>
    <property type="evidence" value="ECO:0007669"/>
    <property type="project" value="TreeGrafter"/>
</dbReference>
<keyword evidence="7" id="KW-0325">Glycoprotein</keyword>
<dbReference type="GO" id="GO:0009734">
    <property type="term" value="P:auxin-activated signaling pathway"/>
    <property type="evidence" value="ECO:0007669"/>
    <property type="project" value="UniProtKB-KW"/>
</dbReference>
<dbReference type="GO" id="GO:0045793">
    <property type="term" value="P:positive regulation of cell size"/>
    <property type="evidence" value="ECO:0007669"/>
    <property type="project" value="TreeGrafter"/>
</dbReference>
<evidence type="ECO:0000256" key="5">
    <source>
        <dbReference type="ARBA" id="ARBA00022833"/>
    </source>
</evidence>
<evidence type="ECO:0000256" key="6">
    <source>
        <dbReference type="ARBA" id="ARBA00023170"/>
    </source>
</evidence>
<dbReference type="GO" id="GO:0005788">
    <property type="term" value="C:endoplasmic reticulum lumen"/>
    <property type="evidence" value="ECO:0007669"/>
    <property type="project" value="UniProtKB-SubCell"/>
</dbReference>
<reference evidence="11 12" key="1">
    <citation type="journal article" date="2015" name="Genome Biol. Evol.">
        <title>Comparative Genomics of a Bacterivorous Green Alga Reveals Evolutionary Causalities and Consequences of Phago-Mixotrophic Mode of Nutrition.</title>
        <authorList>
            <person name="Burns J.A."/>
            <person name="Paasch A."/>
            <person name="Narechania A."/>
            <person name="Kim E."/>
        </authorList>
    </citation>
    <scope>NUCLEOTIDE SEQUENCE [LARGE SCALE GENOMIC DNA]</scope>
    <source>
        <strain evidence="11 12">PLY_AMNH</strain>
    </source>
</reference>
<evidence type="ECO:0000256" key="1">
    <source>
        <dbReference type="ARBA" id="ARBA00004319"/>
    </source>
</evidence>
<evidence type="ECO:0000313" key="12">
    <source>
        <dbReference type="Proteomes" id="UP001190700"/>
    </source>
</evidence>
<feature type="binding site" evidence="9">
    <location>
        <position position="97"/>
    </location>
    <ligand>
        <name>Zn(2+)</name>
        <dbReference type="ChEBI" id="CHEBI:29105"/>
    </ligand>
</feature>
<dbReference type="GO" id="GO:0009826">
    <property type="term" value="P:unidimensional cell growth"/>
    <property type="evidence" value="ECO:0007669"/>
    <property type="project" value="TreeGrafter"/>
</dbReference>
<evidence type="ECO:0000256" key="2">
    <source>
        <dbReference type="ARBA" id="ARBA00022723"/>
    </source>
</evidence>
<evidence type="ECO:0000256" key="9">
    <source>
        <dbReference type="PIRSR" id="PIRSR600526-2"/>
    </source>
</evidence>
<keyword evidence="12" id="KW-1185">Reference proteome</keyword>
<dbReference type="PANTHER" id="PTHR37236">
    <property type="entry name" value="AUXIN-BINDING PROTEIN 1"/>
    <property type="match status" value="1"/>
</dbReference>
<dbReference type="EMBL" id="LGRX02010834">
    <property type="protein sequence ID" value="KAK3269613.1"/>
    <property type="molecule type" value="Genomic_DNA"/>
</dbReference>
<protein>
    <submittedName>
        <fullName evidence="11">Actin binding protein</fullName>
    </submittedName>
</protein>
<proteinExistence type="predicted"/>
<evidence type="ECO:0000313" key="11">
    <source>
        <dbReference type="EMBL" id="KAK3269613.1"/>
    </source>
</evidence>
<dbReference type="AlphaFoldDB" id="A0AAE0L2H0"/>
<keyword evidence="5 9" id="KW-0862">Zinc</keyword>